<feature type="chain" id="PRO_5017271521" evidence="2">
    <location>
        <begin position="23"/>
        <end position="157"/>
    </location>
</feature>
<proteinExistence type="predicted"/>
<dbReference type="Pfam" id="PF03968">
    <property type="entry name" value="LptD_N"/>
    <property type="match status" value="1"/>
</dbReference>
<dbReference type="InterPro" id="IPR052037">
    <property type="entry name" value="LPS_export_LptA"/>
</dbReference>
<dbReference type="PANTHER" id="PTHR36504:SF1">
    <property type="entry name" value="LIPOPOLYSACCHARIDE EXPORT SYSTEM PROTEIN LPTA"/>
    <property type="match status" value="1"/>
</dbReference>
<reference evidence="5" key="1">
    <citation type="submission" date="2016-10" db="EMBL/GenBank/DDBJ databases">
        <authorList>
            <person name="Varghese N."/>
            <person name="Submissions S."/>
        </authorList>
    </citation>
    <scope>NUCLEOTIDE SEQUENCE [LARGE SCALE GENOMIC DNA]</scope>
    <source>
        <strain evidence="5">DSM 23256</strain>
    </source>
</reference>
<evidence type="ECO:0000313" key="5">
    <source>
        <dbReference type="Proteomes" id="UP000243333"/>
    </source>
</evidence>
<evidence type="ECO:0000256" key="2">
    <source>
        <dbReference type="SAM" id="SignalP"/>
    </source>
</evidence>
<dbReference type="GO" id="GO:0030288">
    <property type="term" value="C:outer membrane-bounded periplasmic space"/>
    <property type="evidence" value="ECO:0007669"/>
    <property type="project" value="TreeGrafter"/>
</dbReference>
<dbReference type="GO" id="GO:0009279">
    <property type="term" value="C:cell outer membrane"/>
    <property type="evidence" value="ECO:0007669"/>
    <property type="project" value="TreeGrafter"/>
</dbReference>
<name>A0A1G7JI42_9FIRM</name>
<feature type="domain" description="Organic solvent tolerance-like N-terminal" evidence="3">
    <location>
        <begin position="28"/>
        <end position="154"/>
    </location>
</feature>
<dbReference type="STRING" id="1123285.SAMN05660235_00922"/>
<feature type="signal peptide" evidence="2">
    <location>
        <begin position="1"/>
        <end position="22"/>
    </location>
</feature>
<keyword evidence="1 2" id="KW-0732">Signal</keyword>
<dbReference type="GO" id="GO:0017089">
    <property type="term" value="F:glycolipid transfer activity"/>
    <property type="evidence" value="ECO:0007669"/>
    <property type="project" value="TreeGrafter"/>
</dbReference>
<dbReference type="RefSeq" id="WP_093688550.1">
    <property type="nucleotide sequence ID" value="NZ_FNBU01000005.1"/>
</dbReference>
<gene>
    <name evidence="4" type="ORF">SAMN05660235_00922</name>
</gene>
<dbReference type="Gene3D" id="2.60.450.10">
    <property type="entry name" value="Lipopolysaccharide (LPS) transport protein A like domain"/>
    <property type="match status" value="1"/>
</dbReference>
<organism evidence="4 5">
    <name type="scientific">Sporolituus thermophilus DSM 23256</name>
    <dbReference type="NCBI Taxonomy" id="1123285"/>
    <lineage>
        <taxon>Bacteria</taxon>
        <taxon>Bacillati</taxon>
        <taxon>Bacillota</taxon>
        <taxon>Negativicutes</taxon>
        <taxon>Selenomonadales</taxon>
        <taxon>Sporomusaceae</taxon>
        <taxon>Sporolituus</taxon>
    </lineage>
</organism>
<dbReference type="EMBL" id="FNBU01000005">
    <property type="protein sequence ID" value="SDF24590.1"/>
    <property type="molecule type" value="Genomic_DNA"/>
</dbReference>
<dbReference type="Proteomes" id="UP000243333">
    <property type="component" value="Unassembled WGS sequence"/>
</dbReference>
<evidence type="ECO:0000256" key="1">
    <source>
        <dbReference type="ARBA" id="ARBA00022729"/>
    </source>
</evidence>
<dbReference type="OrthoDB" id="1664915at2"/>
<protein>
    <submittedName>
        <fullName evidence="4">Lipopolysaccharide export system protein LptA</fullName>
    </submittedName>
</protein>
<accession>A0A1G7JI42</accession>
<evidence type="ECO:0000313" key="4">
    <source>
        <dbReference type="EMBL" id="SDF24590.1"/>
    </source>
</evidence>
<dbReference type="InterPro" id="IPR005653">
    <property type="entry name" value="OstA-like_N"/>
</dbReference>
<dbReference type="GO" id="GO:0015920">
    <property type="term" value="P:lipopolysaccharide transport"/>
    <property type="evidence" value="ECO:0007669"/>
    <property type="project" value="TreeGrafter"/>
</dbReference>
<sequence length="157" mass="17070">MRKKVILLTILLLVTLTATALAAKLSFKADRQYFDFSTGLHVLSGNVQIEIGTRTITAGEARVNLATMEVWASGGVTVIQNDLFFTGDTVYVYAKDSAEISGGVVLTRSDLKISADSVDYNWRTKTAVFRGNVQVSQNGIVWSAATVTYNVKTNTIL</sequence>
<dbReference type="AlphaFoldDB" id="A0A1G7JI42"/>
<keyword evidence="5" id="KW-1185">Reference proteome</keyword>
<dbReference type="PANTHER" id="PTHR36504">
    <property type="entry name" value="LIPOPOLYSACCHARIDE EXPORT SYSTEM PROTEIN LPTA"/>
    <property type="match status" value="1"/>
</dbReference>
<evidence type="ECO:0000259" key="3">
    <source>
        <dbReference type="Pfam" id="PF03968"/>
    </source>
</evidence>